<evidence type="ECO:0000256" key="1">
    <source>
        <dbReference type="ARBA" id="ARBA00004651"/>
    </source>
</evidence>
<feature type="transmembrane region" description="Helical" evidence="10">
    <location>
        <begin position="551"/>
        <end position="571"/>
    </location>
</feature>
<evidence type="ECO:0000313" key="12">
    <source>
        <dbReference type="EMBL" id="CDM64571.1"/>
    </source>
</evidence>
<dbReference type="InterPro" id="IPR004268">
    <property type="entry name" value="MurJ"/>
</dbReference>
<keyword evidence="2 10" id="KW-1003">Cell membrane</keyword>
<keyword evidence="4 10" id="KW-0133">Cell shape</keyword>
<dbReference type="Proteomes" id="UP000031518">
    <property type="component" value="Unassembled WGS sequence"/>
</dbReference>
<evidence type="ECO:0000256" key="8">
    <source>
        <dbReference type="ARBA" id="ARBA00060041"/>
    </source>
</evidence>
<evidence type="ECO:0000256" key="5">
    <source>
        <dbReference type="ARBA" id="ARBA00022984"/>
    </source>
</evidence>
<feature type="transmembrane region" description="Helical" evidence="10">
    <location>
        <begin position="484"/>
        <end position="505"/>
    </location>
</feature>
<evidence type="ECO:0000256" key="11">
    <source>
        <dbReference type="SAM" id="MobiDB-lite"/>
    </source>
</evidence>
<dbReference type="PRINTS" id="PR01806">
    <property type="entry name" value="VIRFACTRMVIN"/>
</dbReference>
<evidence type="ECO:0000256" key="3">
    <source>
        <dbReference type="ARBA" id="ARBA00022692"/>
    </source>
</evidence>
<evidence type="ECO:0000256" key="7">
    <source>
        <dbReference type="ARBA" id="ARBA00023136"/>
    </source>
</evidence>
<feature type="transmembrane region" description="Helical" evidence="10">
    <location>
        <begin position="337"/>
        <end position="355"/>
    </location>
</feature>
<feature type="transmembrane region" description="Helical" evidence="10">
    <location>
        <begin position="517"/>
        <end position="539"/>
    </location>
</feature>
<evidence type="ECO:0000256" key="9">
    <source>
        <dbReference type="ARBA" id="ARBA00061532"/>
    </source>
</evidence>
<comment type="similarity">
    <text evidence="9 10">Belongs to the MurJ/MviN family.</text>
</comment>
<dbReference type="InterPro" id="IPR051050">
    <property type="entry name" value="Lipid_II_flippase_MurJ/MviN"/>
</dbReference>
<comment type="pathway">
    <text evidence="10">Cell wall biogenesis; peptidoglycan biosynthesis.</text>
</comment>
<dbReference type="UniPathway" id="UPA00219"/>
<feature type="compositionally biased region" description="Basic and acidic residues" evidence="11">
    <location>
        <begin position="1"/>
        <end position="10"/>
    </location>
</feature>
<dbReference type="PANTHER" id="PTHR47019:SF1">
    <property type="entry name" value="LIPID II FLIPPASE MURJ"/>
    <property type="match status" value="1"/>
</dbReference>
<keyword evidence="6 10" id="KW-1133">Transmembrane helix</keyword>
<feature type="transmembrane region" description="Helical" evidence="10">
    <location>
        <begin position="130"/>
        <end position="152"/>
    </location>
</feature>
<keyword evidence="5 10" id="KW-0573">Peptidoglycan synthesis</keyword>
<dbReference type="GO" id="GO:0008360">
    <property type="term" value="P:regulation of cell shape"/>
    <property type="evidence" value="ECO:0007669"/>
    <property type="project" value="UniProtKB-KW"/>
</dbReference>
<name>A0A0B6WU92_9BACT</name>
<dbReference type="GO" id="GO:0071555">
    <property type="term" value="P:cell wall organization"/>
    <property type="evidence" value="ECO:0007669"/>
    <property type="project" value="UniProtKB-KW"/>
</dbReference>
<dbReference type="OrthoDB" id="9804143at2"/>
<feature type="transmembrane region" description="Helical" evidence="10">
    <location>
        <begin position="412"/>
        <end position="433"/>
    </location>
</feature>
<dbReference type="HAMAP" id="MF_02078">
    <property type="entry name" value="MurJ_MviN"/>
    <property type="match status" value="1"/>
</dbReference>
<protein>
    <recommendedName>
        <fullName evidence="10">Probable lipid II flippase MurJ</fullName>
    </recommendedName>
</protein>
<evidence type="ECO:0000256" key="6">
    <source>
        <dbReference type="ARBA" id="ARBA00022989"/>
    </source>
</evidence>
<reference evidence="12 13" key="1">
    <citation type="submission" date="2013-12" db="EMBL/GenBank/DDBJ databases">
        <authorList>
            <person name="Stott M."/>
        </authorList>
    </citation>
    <scope>NUCLEOTIDE SEQUENCE [LARGE SCALE GENOMIC DNA]</scope>
    <source>
        <strain evidence="12 13">K22</strain>
    </source>
</reference>
<dbReference type="AlphaFoldDB" id="A0A0B6WU92"/>
<feature type="transmembrane region" description="Helical" evidence="10">
    <location>
        <begin position="210"/>
        <end position="228"/>
    </location>
</feature>
<keyword evidence="10" id="KW-0813">Transport</keyword>
<sequence>MAEVTKRMDSESEASTGPLSLEEAETVREAGVAEARVAEARTAASARPSVARSAGVVSLAVMGSRILGLVREQVFAAYFGAGFLNDAFQVGFRIPNTLRDLFAEGALSAAFVKTFTDYIEKRSEREAWRLANMVMNALAIVLSVIVIVGIIFSPEIVAVIARDFSPEKAALATTLTRIMFPFILMVALAAVAMGVLNAKHHFGIPASASTMFNIGSIVGGLALAYWLSGGGWTSPRDPNAIPSDAAQWAIIGMAWGTLIGGALQFLIQVPSLFKVGFRFKPIVSFTDPGVRQVMRLMAPAIIGTAAVQINVLVNTFFASSINGGPSWLAYAFRLMQFPIGVFGVAIGTATLPAISRFAVRGEMDDFRSTLASSINLVFLFTIPSACGLVALGHPIIALIYERKAFTATDTHMVALALAAYAVGLAGYAAIKVLSPAFYALDDARTPMMVSLFSILVNAVANYYFRDLFGRFGVTPLTPNGYAHVGLALSTSCVALVNFFALAFLMRRRIGRLEGRRIMASFVRIALASIALSVASYGAYRLLDPLLPGKTLLVRLAEALIPIAIGCVVFFFTAKALRVRELDQALNELRRRFRRR</sequence>
<dbReference type="GO" id="GO:0015648">
    <property type="term" value="F:lipid-linked peptidoglycan transporter activity"/>
    <property type="evidence" value="ECO:0007669"/>
    <property type="project" value="UniProtKB-UniRule"/>
</dbReference>
<feature type="transmembrane region" description="Helical" evidence="10">
    <location>
        <begin position="248"/>
        <end position="273"/>
    </location>
</feature>
<dbReference type="RefSeq" id="WP_083437554.1">
    <property type="nucleotide sequence ID" value="NZ_CBXV010000002.1"/>
</dbReference>
<comment type="function">
    <text evidence="8 10">Involved in peptidoglycan biosynthesis. Transports lipid-linked peptidoglycan precursors from the inner to the outer leaflet of the cytoplasmic membrane.</text>
</comment>
<feature type="transmembrane region" description="Helical" evidence="10">
    <location>
        <begin position="293"/>
        <end position="317"/>
    </location>
</feature>
<dbReference type="EMBL" id="CBXV010000002">
    <property type="protein sequence ID" value="CDM64571.1"/>
    <property type="molecule type" value="Genomic_DNA"/>
</dbReference>
<reference evidence="12 13" key="2">
    <citation type="submission" date="2015-01" db="EMBL/GenBank/DDBJ databases">
        <title>Complete genome sequence of Pyrinomonas methylaliphatogenes type strain K22T.</title>
        <authorList>
            <person name="Lee K.C.Y."/>
            <person name="Power J.F."/>
            <person name="Dunfield P.F."/>
            <person name="Morgan X.C."/>
            <person name="Huttenhower C."/>
            <person name="Stott M.B."/>
        </authorList>
    </citation>
    <scope>NUCLEOTIDE SEQUENCE [LARGE SCALE GENOMIC DNA]</scope>
    <source>
        <strain evidence="12 13">K22</strain>
    </source>
</reference>
<feature type="region of interest" description="Disordered" evidence="11">
    <location>
        <begin position="1"/>
        <end position="23"/>
    </location>
</feature>
<dbReference type="NCBIfam" id="TIGR01695">
    <property type="entry name" value="murJ_mviN"/>
    <property type="match status" value="1"/>
</dbReference>
<evidence type="ECO:0000256" key="2">
    <source>
        <dbReference type="ARBA" id="ARBA00022475"/>
    </source>
</evidence>
<evidence type="ECO:0000256" key="10">
    <source>
        <dbReference type="HAMAP-Rule" id="MF_02078"/>
    </source>
</evidence>
<evidence type="ECO:0000256" key="4">
    <source>
        <dbReference type="ARBA" id="ARBA00022960"/>
    </source>
</evidence>
<feature type="transmembrane region" description="Helical" evidence="10">
    <location>
        <begin position="445"/>
        <end position="464"/>
    </location>
</feature>
<keyword evidence="10" id="KW-0961">Cell wall biogenesis/degradation</keyword>
<keyword evidence="13" id="KW-1185">Reference proteome</keyword>
<gene>
    <name evidence="10" type="primary">murJ</name>
    <name evidence="12" type="ORF">PYK22_00565</name>
</gene>
<dbReference type="PANTHER" id="PTHR47019">
    <property type="entry name" value="LIPID II FLIPPASE MURJ"/>
    <property type="match status" value="1"/>
</dbReference>
<feature type="transmembrane region" description="Helical" evidence="10">
    <location>
        <begin position="178"/>
        <end position="198"/>
    </location>
</feature>
<evidence type="ECO:0000313" key="13">
    <source>
        <dbReference type="Proteomes" id="UP000031518"/>
    </source>
</evidence>
<dbReference type="STRING" id="454194.PYK22_00565"/>
<organism evidence="12 13">
    <name type="scientific">Pyrinomonas methylaliphatogenes</name>
    <dbReference type="NCBI Taxonomy" id="454194"/>
    <lineage>
        <taxon>Bacteria</taxon>
        <taxon>Pseudomonadati</taxon>
        <taxon>Acidobacteriota</taxon>
        <taxon>Blastocatellia</taxon>
        <taxon>Blastocatellales</taxon>
        <taxon>Pyrinomonadaceae</taxon>
        <taxon>Pyrinomonas</taxon>
    </lineage>
</organism>
<proteinExistence type="inferred from homology"/>
<keyword evidence="3 10" id="KW-0812">Transmembrane</keyword>
<feature type="transmembrane region" description="Helical" evidence="10">
    <location>
        <begin position="376"/>
        <end position="400"/>
    </location>
</feature>
<keyword evidence="7 10" id="KW-0472">Membrane</keyword>
<dbReference type="GO" id="GO:0005886">
    <property type="term" value="C:plasma membrane"/>
    <property type="evidence" value="ECO:0007669"/>
    <property type="project" value="UniProtKB-SubCell"/>
</dbReference>
<dbReference type="Pfam" id="PF03023">
    <property type="entry name" value="MurJ"/>
    <property type="match status" value="1"/>
</dbReference>
<dbReference type="GO" id="GO:0009252">
    <property type="term" value="P:peptidoglycan biosynthetic process"/>
    <property type="evidence" value="ECO:0007669"/>
    <property type="project" value="UniProtKB-UniRule"/>
</dbReference>
<dbReference type="CDD" id="cd13123">
    <property type="entry name" value="MATE_MurJ_like"/>
    <property type="match status" value="1"/>
</dbReference>
<comment type="subcellular location">
    <subcellularLocation>
        <location evidence="1 10">Cell membrane</location>
        <topology evidence="1 10">Multi-pass membrane protein</topology>
    </subcellularLocation>
</comment>
<dbReference type="GO" id="GO:0034204">
    <property type="term" value="P:lipid translocation"/>
    <property type="evidence" value="ECO:0007669"/>
    <property type="project" value="TreeGrafter"/>
</dbReference>
<accession>A0A0B6WU92</accession>